<dbReference type="CDD" id="cd01347">
    <property type="entry name" value="ligand_gated_channel"/>
    <property type="match status" value="1"/>
</dbReference>
<dbReference type="InterPro" id="IPR000531">
    <property type="entry name" value="Beta-barrel_TonB"/>
</dbReference>
<dbReference type="KEGG" id="ttc:FOKN1_1127"/>
<keyword evidence="6" id="KW-0732">Signal</keyword>
<dbReference type="InterPro" id="IPR036942">
    <property type="entry name" value="Beta-barrel_TonB_sf"/>
</dbReference>
<dbReference type="PANTHER" id="PTHR30069:SF41">
    <property type="entry name" value="HEME_HEMOPEXIN UTILIZATION PROTEIN C"/>
    <property type="match status" value="1"/>
</dbReference>
<dbReference type="NCBIfam" id="TIGR01786">
    <property type="entry name" value="TonB-hemlactrns"/>
    <property type="match status" value="1"/>
</dbReference>
<dbReference type="PROSITE" id="PS52016">
    <property type="entry name" value="TONB_DEPENDENT_REC_3"/>
    <property type="match status" value="1"/>
</dbReference>
<evidence type="ECO:0000256" key="7">
    <source>
        <dbReference type="ARBA" id="ARBA00023077"/>
    </source>
</evidence>
<evidence type="ECO:0000256" key="4">
    <source>
        <dbReference type="ARBA" id="ARBA00022452"/>
    </source>
</evidence>
<sequence>MCLPGVGVRAEGDAYALDEISVTATKTERSLFETPEAVSRVGLEELERKQVQKLSDALKDVPGVSFGGGPRAVAEEPNIRGLSGSRILITVDGARQNFTSGHKGRVFIEPELLKSVEVMRGPGSALYGSGALGGVIAMTTKDASDFLMPGDRFGVRLKTGFQDANSDKLGTGIAFGRLDVGGGLEYLASVTRRSADDIRLGGGEVLDDSAEASWAGLAKLKWTPTPFQHISLSRQYSFDTGEVPAQADTRTSATAVLTDRETEVSIDRLTWRYERPDDPWLNFDLSAYNTEQTLREKRIGTNGRLDAIDFDTRGLELRNSSRLEHGGDIRHRFSYGLEYYRDRMSSREGTSSNDAFPDAMADFVGIYLQDEIDLDGTRLGDWVLIPGLRYDRYESRSDRARAIGVADETTANHVSPRLGLVYQATDWMNLTLNYSQAFRAPNFQEFYISGNHFGANNFQPNPELDPERLAHGLEAGVRIRRNDLLEPRDRLRLRASLYRNEYEDFIDSIVTTTVSTFDNISEARIRGTELEADYYSPTLDLDASLALTVTHGDNRTDGEPLSGIPGHSLTLNLRKYIASWGVSVGWRGAFHQRQDRVPTGAPETPGYSVHDLYLTWLPLVPQAVDDMQLNLGVDNVFDKEYRPHLSTLPAVGRNVKVSLSLQF</sequence>
<evidence type="ECO:0000256" key="6">
    <source>
        <dbReference type="ARBA" id="ARBA00022729"/>
    </source>
</evidence>
<evidence type="ECO:0000256" key="2">
    <source>
        <dbReference type="ARBA" id="ARBA00009810"/>
    </source>
</evidence>
<dbReference type="Gene3D" id="2.170.130.10">
    <property type="entry name" value="TonB-dependent receptor, plug domain"/>
    <property type="match status" value="1"/>
</dbReference>
<keyword evidence="3 10" id="KW-0813">Transport</keyword>
<dbReference type="InterPro" id="IPR037066">
    <property type="entry name" value="Plug_dom_sf"/>
</dbReference>
<keyword evidence="8 10" id="KW-0472">Membrane</keyword>
<keyword evidence="16" id="KW-1185">Reference proteome</keyword>
<dbReference type="InterPro" id="IPR011276">
    <property type="entry name" value="TonB_haem/Hb_rcpt"/>
</dbReference>
<feature type="domain" description="TonB-dependent receptor-like beta-barrel" evidence="13">
    <location>
        <begin position="236"/>
        <end position="636"/>
    </location>
</feature>
<dbReference type="SUPFAM" id="SSF56935">
    <property type="entry name" value="Porins"/>
    <property type="match status" value="1"/>
</dbReference>
<evidence type="ECO:0000256" key="10">
    <source>
        <dbReference type="PROSITE-ProRule" id="PRU01360"/>
    </source>
</evidence>
<keyword evidence="15" id="KW-0675">Receptor</keyword>
<dbReference type="GO" id="GO:0009279">
    <property type="term" value="C:cell outer membrane"/>
    <property type="evidence" value="ECO:0007669"/>
    <property type="project" value="UniProtKB-SubCell"/>
</dbReference>
<comment type="subcellular location">
    <subcellularLocation>
        <location evidence="1 10">Cell outer membrane</location>
        <topology evidence="1 10">Multi-pass membrane protein</topology>
    </subcellularLocation>
</comment>
<evidence type="ECO:0000259" key="13">
    <source>
        <dbReference type="Pfam" id="PF00593"/>
    </source>
</evidence>
<dbReference type="EMBL" id="AP018052">
    <property type="protein sequence ID" value="BAZ93526.1"/>
    <property type="molecule type" value="Genomic_DNA"/>
</dbReference>
<evidence type="ECO:0000313" key="15">
    <source>
        <dbReference type="EMBL" id="BAZ93526.1"/>
    </source>
</evidence>
<keyword evidence="7 12" id="KW-0798">TonB box</keyword>
<dbReference type="Gene3D" id="2.40.170.20">
    <property type="entry name" value="TonB-dependent receptor, beta-barrel domain"/>
    <property type="match status" value="1"/>
</dbReference>
<evidence type="ECO:0000256" key="11">
    <source>
        <dbReference type="PROSITE-ProRule" id="PRU10144"/>
    </source>
</evidence>
<evidence type="ECO:0000256" key="5">
    <source>
        <dbReference type="ARBA" id="ARBA00022692"/>
    </source>
</evidence>
<keyword evidence="5 10" id="KW-0812">Transmembrane</keyword>
<organism evidence="15 16">
    <name type="scientific">Thiohalobacter thiocyanaticus</name>
    <dbReference type="NCBI Taxonomy" id="585455"/>
    <lineage>
        <taxon>Bacteria</taxon>
        <taxon>Pseudomonadati</taxon>
        <taxon>Pseudomonadota</taxon>
        <taxon>Gammaproteobacteria</taxon>
        <taxon>Thiohalobacterales</taxon>
        <taxon>Thiohalobacteraceae</taxon>
        <taxon>Thiohalobacter</taxon>
    </lineage>
</organism>
<dbReference type="PROSITE" id="PS01156">
    <property type="entry name" value="TONB_DEPENDENT_REC_2"/>
    <property type="match status" value="1"/>
</dbReference>
<dbReference type="InterPro" id="IPR010949">
    <property type="entry name" value="TonB_Hb/transfer/lactofer_rcpt"/>
</dbReference>
<comment type="similarity">
    <text evidence="2 10 12">Belongs to the TonB-dependent receptor family.</text>
</comment>
<evidence type="ECO:0000256" key="3">
    <source>
        <dbReference type="ARBA" id="ARBA00022448"/>
    </source>
</evidence>
<dbReference type="NCBIfam" id="TIGR01785">
    <property type="entry name" value="TonB-hemin"/>
    <property type="match status" value="1"/>
</dbReference>
<dbReference type="InterPro" id="IPR039426">
    <property type="entry name" value="TonB-dep_rcpt-like"/>
</dbReference>
<evidence type="ECO:0000256" key="12">
    <source>
        <dbReference type="RuleBase" id="RU003357"/>
    </source>
</evidence>
<dbReference type="GO" id="GO:0015344">
    <property type="term" value="F:siderophore uptake transmembrane transporter activity"/>
    <property type="evidence" value="ECO:0007669"/>
    <property type="project" value="TreeGrafter"/>
</dbReference>
<gene>
    <name evidence="15" type="ORF">FOKN1_1127</name>
</gene>
<dbReference type="GO" id="GO:0015232">
    <property type="term" value="F:heme transmembrane transporter activity"/>
    <property type="evidence" value="ECO:0007669"/>
    <property type="project" value="InterPro"/>
</dbReference>
<dbReference type="InterPro" id="IPR012910">
    <property type="entry name" value="Plug_dom"/>
</dbReference>
<keyword evidence="9 10" id="KW-0998">Cell outer membrane</keyword>
<feature type="short sequence motif" description="TonB C-terminal box" evidence="11">
    <location>
        <begin position="646"/>
        <end position="663"/>
    </location>
</feature>
<dbReference type="Proteomes" id="UP000218765">
    <property type="component" value="Chromosome"/>
</dbReference>
<dbReference type="Pfam" id="PF00593">
    <property type="entry name" value="TonB_dep_Rec_b-barrel"/>
    <property type="match status" value="1"/>
</dbReference>
<dbReference type="AlphaFoldDB" id="A0A1Z4VPG3"/>
<accession>A0A1Z4VPG3</accession>
<dbReference type="PANTHER" id="PTHR30069">
    <property type="entry name" value="TONB-DEPENDENT OUTER MEMBRANE RECEPTOR"/>
    <property type="match status" value="1"/>
</dbReference>
<evidence type="ECO:0000256" key="9">
    <source>
        <dbReference type="ARBA" id="ARBA00023237"/>
    </source>
</evidence>
<feature type="domain" description="TonB-dependent receptor plug" evidence="14">
    <location>
        <begin position="31"/>
        <end position="135"/>
    </location>
</feature>
<evidence type="ECO:0000259" key="14">
    <source>
        <dbReference type="Pfam" id="PF07715"/>
    </source>
</evidence>
<keyword evidence="4 10" id="KW-1134">Transmembrane beta strand</keyword>
<name>A0A1Z4VPG3_9GAMM</name>
<evidence type="ECO:0000313" key="16">
    <source>
        <dbReference type="Proteomes" id="UP000218765"/>
    </source>
</evidence>
<dbReference type="GO" id="GO:0044718">
    <property type="term" value="P:siderophore transmembrane transport"/>
    <property type="evidence" value="ECO:0007669"/>
    <property type="project" value="TreeGrafter"/>
</dbReference>
<dbReference type="InterPro" id="IPR010917">
    <property type="entry name" value="TonB_rcpt_CS"/>
</dbReference>
<proteinExistence type="inferred from homology"/>
<evidence type="ECO:0000256" key="8">
    <source>
        <dbReference type="ARBA" id="ARBA00023136"/>
    </source>
</evidence>
<protein>
    <submittedName>
        <fullName evidence="15">TonB-denpendent receptor</fullName>
    </submittedName>
</protein>
<reference evidence="15 16" key="1">
    <citation type="submission" date="2017-05" db="EMBL/GenBank/DDBJ databases">
        <title>Thiocyanate degradation by Thiohalobacter thiocyanaticus FOKN1.</title>
        <authorList>
            <person name="Oshiki M."/>
            <person name="Fukushima T."/>
            <person name="Kawano S."/>
            <person name="Nakagawa J."/>
        </authorList>
    </citation>
    <scope>NUCLEOTIDE SEQUENCE [LARGE SCALE GENOMIC DNA]</scope>
    <source>
        <strain evidence="15 16">FOKN1</strain>
    </source>
</reference>
<dbReference type="Pfam" id="PF07715">
    <property type="entry name" value="Plug"/>
    <property type="match status" value="1"/>
</dbReference>
<evidence type="ECO:0000256" key="1">
    <source>
        <dbReference type="ARBA" id="ARBA00004571"/>
    </source>
</evidence>